<dbReference type="GO" id="GO:0016301">
    <property type="term" value="F:kinase activity"/>
    <property type="evidence" value="ECO:0007669"/>
    <property type="project" value="UniProtKB-KW"/>
</dbReference>
<dbReference type="GO" id="GO:0000287">
    <property type="term" value="F:magnesium ion binding"/>
    <property type="evidence" value="ECO:0007669"/>
    <property type="project" value="InterPro"/>
</dbReference>
<evidence type="ECO:0000259" key="9">
    <source>
        <dbReference type="Pfam" id="PF00156"/>
    </source>
</evidence>
<dbReference type="AlphaFoldDB" id="A0A7L4PB59"/>
<evidence type="ECO:0000256" key="3">
    <source>
        <dbReference type="ARBA" id="ARBA00022727"/>
    </source>
</evidence>
<dbReference type="CDD" id="cd06223">
    <property type="entry name" value="PRTases_typeI"/>
    <property type="match status" value="1"/>
</dbReference>
<dbReference type="OMA" id="YFGWARQ"/>
<protein>
    <recommendedName>
        <fullName evidence="1">ribose-phosphate diphosphokinase</fullName>
        <ecNumber evidence="1">2.7.6.1</ecNumber>
    </recommendedName>
</protein>
<comment type="similarity">
    <text evidence="8">Belongs to the ribose-phosphate pyrophosphokinase family.</text>
</comment>
<evidence type="ECO:0000256" key="4">
    <source>
        <dbReference type="ARBA" id="ARBA00022741"/>
    </source>
</evidence>
<dbReference type="PANTHER" id="PTHR10210">
    <property type="entry name" value="RIBOSE-PHOSPHATE DIPHOSPHOKINASE FAMILY MEMBER"/>
    <property type="match status" value="1"/>
</dbReference>
<proteinExistence type="inferred from homology"/>
<name>A0A7L4PB59_9CREN</name>
<dbReference type="Pfam" id="PF13793">
    <property type="entry name" value="Pribosyltran_N"/>
    <property type="match status" value="1"/>
</dbReference>
<dbReference type="Proteomes" id="UP000554766">
    <property type="component" value="Unassembled WGS sequence"/>
</dbReference>
<dbReference type="InterPro" id="IPR005946">
    <property type="entry name" value="Rib-P_diPkinase"/>
</dbReference>
<reference evidence="11 12" key="1">
    <citation type="journal article" date="2020" name="Nat. Commun.">
        <title>The structures of two archaeal type IV pili illuminate evolutionary relationships.</title>
        <authorList>
            <person name="Wang F."/>
            <person name="Baquero D.P."/>
            <person name="Su Z."/>
            <person name="Beltran L.C."/>
            <person name="Prangishvili D."/>
            <person name="Krupovic M."/>
            <person name="Egelman E.H."/>
        </authorList>
    </citation>
    <scope>NUCLEOTIDE SEQUENCE [LARGE SCALE GENOMIC DNA]</scope>
    <source>
        <strain evidence="11 12">2GA</strain>
    </source>
</reference>
<evidence type="ECO:0000313" key="12">
    <source>
        <dbReference type="Proteomes" id="UP000554766"/>
    </source>
</evidence>
<evidence type="ECO:0000256" key="2">
    <source>
        <dbReference type="ARBA" id="ARBA00022679"/>
    </source>
</evidence>
<dbReference type="GO" id="GO:0006015">
    <property type="term" value="P:5-phosphoribose 1-diphosphate biosynthetic process"/>
    <property type="evidence" value="ECO:0007669"/>
    <property type="project" value="TreeGrafter"/>
</dbReference>
<dbReference type="SUPFAM" id="SSF53271">
    <property type="entry name" value="PRTase-like"/>
    <property type="match status" value="1"/>
</dbReference>
<dbReference type="InterPro" id="IPR000836">
    <property type="entry name" value="PRTase_dom"/>
</dbReference>
<evidence type="ECO:0000256" key="6">
    <source>
        <dbReference type="ARBA" id="ARBA00022840"/>
    </source>
</evidence>
<dbReference type="Pfam" id="PF00156">
    <property type="entry name" value="Pribosyltran"/>
    <property type="match status" value="1"/>
</dbReference>
<accession>A0A7L4PB59</accession>
<dbReference type="GO" id="GO:0006164">
    <property type="term" value="P:purine nucleotide biosynthetic process"/>
    <property type="evidence" value="ECO:0007669"/>
    <property type="project" value="TreeGrafter"/>
</dbReference>
<organism evidence="11 12">
    <name type="scientific">Pyrobaculum arsenaticum</name>
    <dbReference type="NCBI Taxonomy" id="121277"/>
    <lineage>
        <taxon>Archaea</taxon>
        <taxon>Thermoproteota</taxon>
        <taxon>Thermoprotei</taxon>
        <taxon>Thermoproteales</taxon>
        <taxon>Thermoproteaceae</taxon>
        <taxon>Pyrobaculum</taxon>
    </lineage>
</organism>
<dbReference type="GO" id="GO:0002189">
    <property type="term" value="C:ribose phosphate diphosphokinase complex"/>
    <property type="evidence" value="ECO:0007669"/>
    <property type="project" value="TreeGrafter"/>
</dbReference>
<dbReference type="PANTHER" id="PTHR10210:SF32">
    <property type="entry name" value="RIBOSE-PHOSPHATE PYROPHOSPHOKINASE 2"/>
    <property type="match status" value="1"/>
</dbReference>
<keyword evidence="3 8" id="KW-0545">Nucleotide biosynthesis</keyword>
<dbReference type="EMBL" id="JAAVJF010000002">
    <property type="protein sequence ID" value="NYR15370.1"/>
    <property type="molecule type" value="Genomic_DNA"/>
</dbReference>
<dbReference type="GO" id="GO:0004749">
    <property type="term" value="F:ribose phosphate diphosphokinase activity"/>
    <property type="evidence" value="ECO:0007669"/>
    <property type="project" value="UniProtKB-EC"/>
</dbReference>
<dbReference type="InterPro" id="IPR029099">
    <property type="entry name" value="Pribosyltran_N"/>
</dbReference>
<gene>
    <name evidence="11" type="ORF">HC235_05285</name>
</gene>
<dbReference type="NCBIfam" id="TIGR01251">
    <property type="entry name" value="ribP_PPkin"/>
    <property type="match status" value="1"/>
</dbReference>
<evidence type="ECO:0000256" key="5">
    <source>
        <dbReference type="ARBA" id="ARBA00022777"/>
    </source>
</evidence>
<dbReference type="InterPro" id="IPR029057">
    <property type="entry name" value="PRTase-like"/>
</dbReference>
<keyword evidence="2" id="KW-0808">Transferase</keyword>
<dbReference type="SMART" id="SM01400">
    <property type="entry name" value="Pribosyltran_N"/>
    <property type="match status" value="1"/>
</dbReference>
<evidence type="ECO:0000259" key="10">
    <source>
        <dbReference type="Pfam" id="PF13793"/>
    </source>
</evidence>
<dbReference type="GO" id="GO:0005524">
    <property type="term" value="F:ATP binding"/>
    <property type="evidence" value="ECO:0007669"/>
    <property type="project" value="UniProtKB-KW"/>
</dbReference>
<dbReference type="GO" id="GO:0005737">
    <property type="term" value="C:cytoplasm"/>
    <property type="evidence" value="ECO:0007669"/>
    <property type="project" value="TreeGrafter"/>
</dbReference>
<keyword evidence="4" id="KW-0547">Nucleotide-binding</keyword>
<evidence type="ECO:0000256" key="8">
    <source>
        <dbReference type="RuleBase" id="RU004324"/>
    </source>
</evidence>
<dbReference type="GeneID" id="5055932"/>
<keyword evidence="5 11" id="KW-0418">Kinase</keyword>
<feature type="domain" description="Ribose-phosphate pyrophosphokinase N-terminal" evidence="10">
    <location>
        <begin position="22"/>
        <end position="110"/>
    </location>
</feature>
<evidence type="ECO:0000256" key="7">
    <source>
        <dbReference type="ARBA" id="ARBA00049535"/>
    </source>
</evidence>
<dbReference type="EC" id="2.7.6.1" evidence="1"/>
<keyword evidence="12" id="KW-1185">Reference proteome</keyword>
<sequence length="284" mass="31567">MQILSFQNAFDLAIEFEGLGALAQMEERVFPDGELLVRLPPSERDVVVVARLYPGVNENLFKLFLALDALNDLGAGRIVLVLPYLPYARQDRRFRPGEPISSKTVLRILSLFNVSAVVAVDVHKQYVADYAPRVLFRNVYPAEEYARVFKDVDVVVSPDFGSIHRAGAVAKVLGVSYTYFEKYRDRETGGITLTPRDADLRNAHVLLVDDILSTGGTLVEACKAARNLGATAVYAAVTHCQLLKDAREKVKTCLDRLVCTDTILNEFAEVKVGPLLRKEVEKLL</sequence>
<dbReference type="Gene3D" id="3.40.50.2020">
    <property type="match status" value="2"/>
</dbReference>
<keyword evidence="6" id="KW-0067">ATP-binding</keyword>
<evidence type="ECO:0000313" key="11">
    <source>
        <dbReference type="EMBL" id="NYR15370.1"/>
    </source>
</evidence>
<comment type="caution">
    <text evidence="11">The sequence shown here is derived from an EMBL/GenBank/DDBJ whole genome shotgun (WGS) entry which is preliminary data.</text>
</comment>
<comment type="catalytic activity">
    <reaction evidence="7">
        <text>D-ribose 5-phosphate + ATP = 5-phospho-alpha-D-ribose 1-diphosphate + AMP + H(+)</text>
        <dbReference type="Rhea" id="RHEA:15609"/>
        <dbReference type="ChEBI" id="CHEBI:15378"/>
        <dbReference type="ChEBI" id="CHEBI:30616"/>
        <dbReference type="ChEBI" id="CHEBI:58017"/>
        <dbReference type="ChEBI" id="CHEBI:78346"/>
        <dbReference type="ChEBI" id="CHEBI:456215"/>
        <dbReference type="EC" id="2.7.6.1"/>
    </reaction>
</comment>
<feature type="domain" description="Phosphoribosyltransferase" evidence="9">
    <location>
        <begin position="152"/>
        <end position="249"/>
    </location>
</feature>
<evidence type="ECO:0000256" key="1">
    <source>
        <dbReference type="ARBA" id="ARBA00013247"/>
    </source>
</evidence>
<dbReference type="RefSeq" id="WP_011900817.1">
    <property type="nucleotide sequence ID" value="NZ_JAAVJF010000002.1"/>
</dbReference>